<keyword evidence="8" id="KW-1185">Reference proteome</keyword>
<keyword evidence="3" id="KW-0285">Flavoprotein</keyword>
<comment type="cofactor">
    <cofactor evidence="1">
        <name>FAD</name>
        <dbReference type="ChEBI" id="CHEBI:57692"/>
    </cofactor>
</comment>
<dbReference type="InterPro" id="IPR012951">
    <property type="entry name" value="BBE"/>
</dbReference>
<dbReference type="InterPro" id="IPR050416">
    <property type="entry name" value="FAD-linked_Oxidoreductase"/>
</dbReference>
<evidence type="ECO:0000259" key="6">
    <source>
        <dbReference type="PROSITE" id="PS51387"/>
    </source>
</evidence>
<dbReference type="Gene3D" id="3.30.465.10">
    <property type="match status" value="1"/>
</dbReference>
<feature type="domain" description="FAD-binding PCMH-type" evidence="6">
    <location>
        <begin position="40"/>
        <end position="210"/>
    </location>
</feature>
<dbReference type="PANTHER" id="PTHR42973:SF39">
    <property type="entry name" value="FAD-BINDING PCMH-TYPE DOMAIN-CONTAINING PROTEIN"/>
    <property type="match status" value="1"/>
</dbReference>
<dbReference type="InterPro" id="IPR006094">
    <property type="entry name" value="Oxid_FAD_bind_N"/>
</dbReference>
<evidence type="ECO:0000313" key="8">
    <source>
        <dbReference type="Proteomes" id="UP001499841"/>
    </source>
</evidence>
<dbReference type="Proteomes" id="UP001499841">
    <property type="component" value="Unassembled WGS sequence"/>
</dbReference>
<dbReference type="PROSITE" id="PS51387">
    <property type="entry name" value="FAD_PCMH"/>
    <property type="match status" value="1"/>
</dbReference>
<keyword evidence="5" id="KW-0560">Oxidoreductase</keyword>
<evidence type="ECO:0000256" key="2">
    <source>
        <dbReference type="ARBA" id="ARBA00005466"/>
    </source>
</evidence>
<dbReference type="Pfam" id="PF08031">
    <property type="entry name" value="BBE"/>
    <property type="match status" value="1"/>
</dbReference>
<dbReference type="InterPro" id="IPR036318">
    <property type="entry name" value="FAD-bd_PCMH-like_sf"/>
</dbReference>
<keyword evidence="4" id="KW-0274">FAD</keyword>
<evidence type="ECO:0000256" key="3">
    <source>
        <dbReference type="ARBA" id="ARBA00022630"/>
    </source>
</evidence>
<dbReference type="SUPFAM" id="SSF56176">
    <property type="entry name" value="FAD-binding/transporter-associated domain-like"/>
    <property type="match status" value="1"/>
</dbReference>
<dbReference type="Gene3D" id="3.40.462.20">
    <property type="match status" value="1"/>
</dbReference>
<dbReference type="Pfam" id="PF01565">
    <property type="entry name" value="FAD_binding_4"/>
    <property type="match status" value="1"/>
</dbReference>
<dbReference type="Gene3D" id="3.30.43.10">
    <property type="entry name" value="Uridine Diphospho-n-acetylenolpyruvylglucosamine Reductase, domain 2"/>
    <property type="match status" value="1"/>
</dbReference>
<dbReference type="InterPro" id="IPR016166">
    <property type="entry name" value="FAD-bd_PCMH"/>
</dbReference>
<dbReference type="InterPro" id="IPR016167">
    <property type="entry name" value="FAD-bd_PCMH_sub1"/>
</dbReference>
<evidence type="ECO:0000256" key="5">
    <source>
        <dbReference type="ARBA" id="ARBA00023002"/>
    </source>
</evidence>
<dbReference type="EMBL" id="BAABBA010000012">
    <property type="protein sequence ID" value="GAA4288257.1"/>
    <property type="molecule type" value="Genomic_DNA"/>
</dbReference>
<dbReference type="PANTHER" id="PTHR42973">
    <property type="entry name" value="BINDING OXIDOREDUCTASE, PUTATIVE (AFU_ORTHOLOGUE AFUA_1G17690)-RELATED"/>
    <property type="match status" value="1"/>
</dbReference>
<gene>
    <name evidence="7" type="ORF">GCM10022262_26170</name>
</gene>
<dbReference type="PROSITE" id="PS00862">
    <property type="entry name" value="OX2_COVAL_FAD"/>
    <property type="match status" value="1"/>
</dbReference>
<accession>A0ABP8EW83</accession>
<name>A0ABP8EW83_9MICO</name>
<evidence type="ECO:0000313" key="7">
    <source>
        <dbReference type="EMBL" id="GAA4288257.1"/>
    </source>
</evidence>
<evidence type="ECO:0000256" key="1">
    <source>
        <dbReference type="ARBA" id="ARBA00001974"/>
    </source>
</evidence>
<organism evidence="7 8">
    <name type="scientific">Georgenia daeguensis</name>
    <dbReference type="NCBI Taxonomy" id="908355"/>
    <lineage>
        <taxon>Bacteria</taxon>
        <taxon>Bacillati</taxon>
        <taxon>Actinomycetota</taxon>
        <taxon>Actinomycetes</taxon>
        <taxon>Micrococcales</taxon>
        <taxon>Bogoriellaceae</taxon>
        <taxon>Georgenia</taxon>
    </lineage>
</organism>
<proteinExistence type="inferred from homology"/>
<protein>
    <submittedName>
        <fullName evidence="7">FAD-binding oxidoreductase</fullName>
    </submittedName>
</protein>
<dbReference type="RefSeq" id="WP_345041927.1">
    <property type="nucleotide sequence ID" value="NZ_BAABBA010000012.1"/>
</dbReference>
<sequence>MNPLITADVTERLRQHVAGRVIAPDETDYETLRTTPAGAPDARPAVIVRARSTADVVQAVAAARESGLELAVRSGGHSGAGHSTTDGGILLDLGEMKELEVDLERRTARVQPGLTAGEYNEAVGRHGLATGFGDTGSVGIGGITVGGGMGLLTRRYGLTIDSLLAAEVVTADGTVLEADTDHHEDLFWAVRGGGGNVGVVTRLTFRLHPVDEVLGGMLVLPATAEVIEGFVRLATAAPDELSTIANLMPCPPLPFVPAEVHGRPVLMAQLVHTGPLEAARRTLESFRSLAEPYADLVRPMRYPDIFQGEEAGPMPEVVSRGGFARRIGAQEASALAEAVATPGSARIVQIRVLGGAAARVDAAETAFAHRDQPMMLMLVAFCDGPEDRARQERWLEEASGMLDGAAYVNFLGREGPERVRAAYPGATWDRLVEAKRRYDPGNLFRLNQNVPPTG</sequence>
<evidence type="ECO:0000256" key="4">
    <source>
        <dbReference type="ARBA" id="ARBA00022827"/>
    </source>
</evidence>
<reference evidence="8" key="1">
    <citation type="journal article" date="2019" name="Int. J. Syst. Evol. Microbiol.">
        <title>The Global Catalogue of Microorganisms (GCM) 10K type strain sequencing project: providing services to taxonomists for standard genome sequencing and annotation.</title>
        <authorList>
            <consortium name="The Broad Institute Genomics Platform"/>
            <consortium name="The Broad Institute Genome Sequencing Center for Infectious Disease"/>
            <person name="Wu L."/>
            <person name="Ma J."/>
        </authorList>
    </citation>
    <scope>NUCLEOTIDE SEQUENCE [LARGE SCALE GENOMIC DNA]</scope>
    <source>
        <strain evidence="8">JCM 17459</strain>
    </source>
</reference>
<dbReference type="InterPro" id="IPR006093">
    <property type="entry name" value="Oxy_OxRdtase_FAD_BS"/>
</dbReference>
<comment type="similarity">
    <text evidence="2">Belongs to the oxygen-dependent FAD-linked oxidoreductase family.</text>
</comment>
<comment type="caution">
    <text evidence="7">The sequence shown here is derived from an EMBL/GenBank/DDBJ whole genome shotgun (WGS) entry which is preliminary data.</text>
</comment>
<dbReference type="InterPro" id="IPR016169">
    <property type="entry name" value="FAD-bd_PCMH_sub2"/>
</dbReference>